<reference evidence="2 3" key="1">
    <citation type="submission" date="2017-06" db="EMBL/GenBank/DDBJ databases">
        <title>Description of Rhodopirellula bahusiensis sp. nov.</title>
        <authorList>
            <person name="Kizina J."/>
            <person name="Harder J."/>
        </authorList>
    </citation>
    <scope>NUCLEOTIDE SEQUENCE [LARGE SCALE GENOMIC DNA]</scope>
    <source>
        <strain evidence="2 3">SWK21</strain>
    </source>
</reference>
<dbReference type="Proteomes" id="UP000225740">
    <property type="component" value="Unassembled WGS sequence"/>
</dbReference>
<keyword evidence="3" id="KW-1185">Reference proteome</keyword>
<dbReference type="EMBL" id="NIZW01000023">
    <property type="protein sequence ID" value="PHQ32763.1"/>
    <property type="molecule type" value="Genomic_DNA"/>
</dbReference>
<proteinExistence type="inferred from homology"/>
<evidence type="ECO:0000313" key="3">
    <source>
        <dbReference type="Proteomes" id="UP000225740"/>
    </source>
</evidence>
<name>A0A2G1W162_9BACT</name>
<gene>
    <name evidence="2" type="ORF">CEE69_24395</name>
</gene>
<dbReference type="PANTHER" id="PTHR18964:SF149">
    <property type="entry name" value="BIFUNCTIONAL UDP-N-ACETYLGLUCOSAMINE 2-EPIMERASE_N-ACETYLMANNOSAMINE KINASE"/>
    <property type="match status" value="1"/>
</dbReference>
<evidence type="ECO:0000256" key="1">
    <source>
        <dbReference type="ARBA" id="ARBA00006479"/>
    </source>
</evidence>
<dbReference type="OrthoDB" id="9795247at2"/>
<keyword evidence="2" id="KW-0808">Transferase</keyword>
<dbReference type="PROSITE" id="PS01125">
    <property type="entry name" value="ROK"/>
    <property type="match status" value="1"/>
</dbReference>
<comment type="similarity">
    <text evidence="1">Belongs to the ROK (NagC/XylR) family.</text>
</comment>
<dbReference type="InterPro" id="IPR049874">
    <property type="entry name" value="ROK_cs"/>
</dbReference>
<comment type="caution">
    <text evidence="2">The sequence shown here is derived from an EMBL/GenBank/DDBJ whole genome shotgun (WGS) entry which is preliminary data.</text>
</comment>
<dbReference type="Pfam" id="PF00480">
    <property type="entry name" value="ROK"/>
    <property type="match status" value="1"/>
</dbReference>
<sequence length="351" mass="36687">MNFASTNGSNQKNGDESGDGSWVLGIDLGGTTIKFGLFRGDKLIWRNHLRTADFESLGSAFQSCRDSVEDTLKESSHSIEDLHAIGLAMAGVLDPKAEALAETANLHRWHHLNFRQQISDVFQKPVALLNDADAAALAEAAHGLCRANSLVLLTLGTGVGGGVILDGRPIRGANGCGGEIGHATIDFAADARMCGCGFPGHLEAYAGSAGVILTANDRLATSDAQSSLRNMQALTPLSIANAAADGDTIASEVIEQTGILIGRAIAMFAHVVDPDVVLLGGAMTFGGPGTDTGKQFLKSIREECFPRTLVQISSHLKIEFATLGNDAGIVGAAHYARQVADETSRPGTAIR</sequence>
<dbReference type="PANTHER" id="PTHR18964">
    <property type="entry name" value="ROK (REPRESSOR, ORF, KINASE) FAMILY"/>
    <property type="match status" value="1"/>
</dbReference>
<dbReference type="SUPFAM" id="SSF53067">
    <property type="entry name" value="Actin-like ATPase domain"/>
    <property type="match status" value="1"/>
</dbReference>
<organism evidence="2 3">
    <name type="scientific">Rhodopirellula bahusiensis</name>
    <dbReference type="NCBI Taxonomy" id="2014065"/>
    <lineage>
        <taxon>Bacteria</taxon>
        <taxon>Pseudomonadati</taxon>
        <taxon>Planctomycetota</taxon>
        <taxon>Planctomycetia</taxon>
        <taxon>Pirellulales</taxon>
        <taxon>Pirellulaceae</taxon>
        <taxon>Rhodopirellula</taxon>
    </lineage>
</organism>
<dbReference type="GO" id="GO:0016301">
    <property type="term" value="F:kinase activity"/>
    <property type="evidence" value="ECO:0007669"/>
    <property type="project" value="UniProtKB-KW"/>
</dbReference>
<keyword evidence="2" id="KW-0418">Kinase</keyword>
<dbReference type="InterPro" id="IPR043129">
    <property type="entry name" value="ATPase_NBD"/>
</dbReference>
<dbReference type="InterPro" id="IPR000600">
    <property type="entry name" value="ROK"/>
</dbReference>
<protein>
    <submittedName>
        <fullName evidence="2">Sugar kinase</fullName>
    </submittedName>
</protein>
<dbReference type="GeneID" id="90611077"/>
<dbReference type="AlphaFoldDB" id="A0A2G1W162"/>
<accession>A0A2G1W162</accession>
<evidence type="ECO:0000313" key="2">
    <source>
        <dbReference type="EMBL" id="PHQ32763.1"/>
    </source>
</evidence>
<dbReference type="RefSeq" id="WP_099263264.1">
    <property type="nucleotide sequence ID" value="NZ_NIZW01000023.1"/>
</dbReference>
<dbReference type="Gene3D" id="3.30.420.40">
    <property type="match status" value="2"/>
</dbReference>